<name>A0A0M2V2M3_9GAMM</name>
<sequence>MSEQAELTPAEETVAPLEQLKQQIAEQEQRPAGGGGAVAVLALLCSLLLAAALAAVAYWLWPQWQQLQSQQQQLQQAQQEINRQSAELLTSSQSQLQQSLSSQQQSLSALEQQLTAQQQRQQQQLQQQMQAVRELVQQSDGAPPRHWALAEIQFLLRRADYNLWLNRDFNSARVLLQRAQQQLTELDDASLMQVRQAIAADLAALASLQAPDLSTMHIELAQMRKTSMGLPLKQQEPTLTVSVAAPQGELKNWRSTLKYYWDSSLQQLFSARAAVPEDYFSLTAEQQLMVRIALNQQLLLAQLAALSGEPAVYRSALQQASDQLQRHFQATAPAVQQLSDKLLALAALDLSEQPLPALQSGPQLQSYLHSMVETEL</sequence>
<dbReference type="Pfam" id="PF04375">
    <property type="entry name" value="HemX"/>
    <property type="match status" value="1"/>
</dbReference>
<feature type="transmembrane region" description="Helical" evidence="2">
    <location>
        <begin position="37"/>
        <end position="61"/>
    </location>
</feature>
<comment type="caution">
    <text evidence="3">The sequence shown here is derived from an EMBL/GenBank/DDBJ whole genome shotgun (WGS) entry which is preliminary data.</text>
</comment>
<protein>
    <recommendedName>
        <fullName evidence="5">Uroporphyrin-III methyltransferase</fullName>
    </recommendedName>
</protein>
<evidence type="ECO:0000256" key="1">
    <source>
        <dbReference type="SAM" id="Coils"/>
    </source>
</evidence>
<dbReference type="RefSeq" id="WP_046559187.1">
    <property type="nucleotide sequence ID" value="NZ_LAHO01000024.1"/>
</dbReference>
<dbReference type="AlphaFoldDB" id="A0A0M2V2M3"/>
<keyword evidence="1" id="KW-0175">Coiled coil</keyword>
<dbReference type="PANTHER" id="PTHR38043:SF1">
    <property type="entry name" value="PROTEIN HEMX"/>
    <property type="match status" value="1"/>
</dbReference>
<evidence type="ECO:0008006" key="5">
    <source>
        <dbReference type="Google" id="ProtNLM"/>
    </source>
</evidence>
<gene>
    <name evidence="3" type="ORF">WG68_18350</name>
</gene>
<keyword evidence="2" id="KW-0472">Membrane</keyword>
<evidence type="ECO:0000313" key="3">
    <source>
        <dbReference type="EMBL" id="KKO43900.1"/>
    </source>
</evidence>
<dbReference type="Proteomes" id="UP000034228">
    <property type="component" value="Unassembled WGS sequence"/>
</dbReference>
<dbReference type="PANTHER" id="PTHR38043">
    <property type="entry name" value="PROTEIN HEMX"/>
    <property type="match status" value="1"/>
</dbReference>
<keyword evidence="2" id="KW-1133">Transmembrane helix</keyword>
<dbReference type="InterPro" id="IPR007470">
    <property type="entry name" value="HemX"/>
</dbReference>
<dbReference type="PATRIC" id="fig|336831.14.peg.1063"/>
<keyword evidence="2" id="KW-0812">Transmembrane</keyword>
<evidence type="ECO:0000256" key="2">
    <source>
        <dbReference type="SAM" id="Phobius"/>
    </source>
</evidence>
<dbReference type="STRING" id="336831.WG68_18350"/>
<feature type="coiled-coil region" evidence="1">
    <location>
        <begin position="64"/>
        <end position="138"/>
    </location>
</feature>
<proteinExistence type="predicted"/>
<reference evidence="3 4" key="1">
    <citation type="submission" date="2015-03" db="EMBL/GenBank/DDBJ databases">
        <title>Draft genome sequences of two protease-producing strains of Arsukibacterium isolated from two cold and alkaline environments.</title>
        <authorList>
            <person name="Lylloff J.E."/>
            <person name="Skov L.B."/>
            <person name="Jepsen M."/>
            <person name="Hallin P.F."/>
            <person name="Sorensen S.J."/>
            <person name="Stougaard P."/>
            <person name="Glaring M.A."/>
        </authorList>
    </citation>
    <scope>NUCLEOTIDE SEQUENCE [LARGE SCALE GENOMIC DNA]</scope>
    <source>
        <strain evidence="3 4">GCM72</strain>
    </source>
</reference>
<accession>A0A0M2V2M3</accession>
<dbReference type="EMBL" id="LAHO01000024">
    <property type="protein sequence ID" value="KKO43900.1"/>
    <property type="molecule type" value="Genomic_DNA"/>
</dbReference>
<evidence type="ECO:0000313" key="4">
    <source>
        <dbReference type="Proteomes" id="UP000034228"/>
    </source>
</evidence>
<keyword evidence="4" id="KW-1185">Reference proteome</keyword>
<dbReference type="OrthoDB" id="5739852at2"/>
<organism evidence="3 4">
    <name type="scientific">Arsukibacterium ikkense</name>
    <dbReference type="NCBI Taxonomy" id="336831"/>
    <lineage>
        <taxon>Bacteria</taxon>
        <taxon>Pseudomonadati</taxon>
        <taxon>Pseudomonadota</taxon>
        <taxon>Gammaproteobacteria</taxon>
        <taxon>Chromatiales</taxon>
        <taxon>Chromatiaceae</taxon>
        <taxon>Arsukibacterium</taxon>
    </lineage>
</organism>